<proteinExistence type="predicted"/>
<protein>
    <submittedName>
        <fullName evidence="1">Uncharacterized protein</fullName>
    </submittedName>
</protein>
<dbReference type="EMBL" id="CM020618">
    <property type="protein sequence ID" value="KAK1858532.1"/>
    <property type="molecule type" value="Genomic_DNA"/>
</dbReference>
<keyword evidence="2" id="KW-1185">Reference proteome</keyword>
<reference evidence="1" key="1">
    <citation type="submission" date="2019-11" db="EMBL/GenBank/DDBJ databases">
        <title>Nori genome reveals adaptations in red seaweeds to the harsh intertidal environment.</title>
        <authorList>
            <person name="Wang D."/>
            <person name="Mao Y."/>
        </authorList>
    </citation>
    <scope>NUCLEOTIDE SEQUENCE</scope>
    <source>
        <tissue evidence="1">Gametophyte</tissue>
    </source>
</reference>
<dbReference type="Proteomes" id="UP000798662">
    <property type="component" value="Chromosome 1"/>
</dbReference>
<accession>A0ACC3BL39</accession>
<gene>
    <name evidence="1" type="ORF">I4F81_001133</name>
</gene>
<comment type="caution">
    <text evidence="1">The sequence shown here is derived from an EMBL/GenBank/DDBJ whole genome shotgun (WGS) entry which is preliminary data.</text>
</comment>
<organism evidence="1 2">
    <name type="scientific">Pyropia yezoensis</name>
    <name type="common">Susabi-nori</name>
    <name type="synonym">Porphyra yezoensis</name>
    <dbReference type="NCBI Taxonomy" id="2788"/>
    <lineage>
        <taxon>Eukaryota</taxon>
        <taxon>Rhodophyta</taxon>
        <taxon>Bangiophyceae</taxon>
        <taxon>Bangiales</taxon>
        <taxon>Bangiaceae</taxon>
        <taxon>Pyropia</taxon>
    </lineage>
</organism>
<evidence type="ECO:0000313" key="1">
    <source>
        <dbReference type="EMBL" id="KAK1858532.1"/>
    </source>
</evidence>
<evidence type="ECO:0000313" key="2">
    <source>
        <dbReference type="Proteomes" id="UP000798662"/>
    </source>
</evidence>
<name>A0ACC3BL39_PYRYE</name>
<sequence length="256" mass="26117">MPEDETKPVRAPRKNPRPMHIPSGSRPVEAGAVPAWVGPTAVLWPPGGPPRAPSSIGASPGASARMDVVPPTSDTSSGKDGSVPSTRSGAEYLDAGGDLYTRAEDDGGLRDIDPDPMWPGAVPVYLIAQQAPAAIIQPDQPCVSTGEARAAHEVLRDTSRVAVMTVGSAIVTTVNAAAFNITPDLCAIAARKTNLQAPPPPSTNVVANAPRGAAVREPDAPPAPADADVQHAPVRAAHSDVPVQPTTAPTIPAPVS</sequence>